<evidence type="ECO:0000256" key="10">
    <source>
        <dbReference type="PIRSR" id="PIRSR000098-1"/>
    </source>
</evidence>
<dbReference type="FunFam" id="3.30.360.10:FF:000005">
    <property type="entry name" value="Homoserine dehydrogenase"/>
    <property type="match status" value="1"/>
</dbReference>
<accession>A0A917EI41</accession>
<dbReference type="CDD" id="cd04881">
    <property type="entry name" value="ACT_HSDH-Hom"/>
    <property type="match status" value="1"/>
</dbReference>
<protein>
    <recommendedName>
        <fullName evidence="5">Homoserine dehydrogenase</fullName>
        <ecNumber evidence="4">1.1.1.3</ecNumber>
    </recommendedName>
</protein>
<keyword evidence="11" id="KW-0521">NADP</keyword>
<proteinExistence type="inferred from homology"/>
<dbReference type="Gene3D" id="3.40.50.720">
    <property type="entry name" value="NAD(P)-binding Rossmann-like Domain"/>
    <property type="match status" value="1"/>
</dbReference>
<dbReference type="SUPFAM" id="SSF51735">
    <property type="entry name" value="NAD(P)-binding Rossmann-fold domains"/>
    <property type="match status" value="1"/>
</dbReference>
<dbReference type="Pfam" id="PF03447">
    <property type="entry name" value="NAD_binding_3"/>
    <property type="match status" value="1"/>
</dbReference>
<dbReference type="Proteomes" id="UP000606730">
    <property type="component" value="Unassembled WGS sequence"/>
</dbReference>
<dbReference type="Gene3D" id="3.30.70.260">
    <property type="match status" value="1"/>
</dbReference>
<keyword evidence="14" id="KW-1185">Reference proteome</keyword>
<dbReference type="RefSeq" id="WP_095596778.1">
    <property type="nucleotide sequence ID" value="NZ_BMKN01000001.1"/>
</dbReference>
<feature type="domain" description="ACT" evidence="12">
    <location>
        <begin position="350"/>
        <end position="424"/>
    </location>
</feature>
<name>A0A917EI41_9RHOB</name>
<dbReference type="GO" id="GO:0009088">
    <property type="term" value="P:threonine biosynthetic process"/>
    <property type="evidence" value="ECO:0007669"/>
    <property type="project" value="UniProtKB-KW"/>
</dbReference>
<dbReference type="OrthoDB" id="9808167at2"/>
<keyword evidence="6" id="KW-0028">Amino-acid biosynthesis</keyword>
<evidence type="ECO:0000256" key="5">
    <source>
        <dbReference type="ARBA" id="ARBA00013376"/>
    </source>
</evidence>
<evidence type="ECO:0000256" key="6">
    <source>
        <dbReference type="ARBA" id="ARBA00022605"/>
    </source>
</evidence>
<feature type="active site" description="Proton donor" evidence="10">
    <location>
        <position position="207"/>
    </location>
</feature>
<evidence type="ECO:0000256" key="8">
    <source>
        <dbReference type="ARBA" id="ARBA00023002"/>
    </source>
</evidence>
<dbReference type="PANTHER" id="PTHR43331:SF1">
    <property type="entry name" value="HOMOSERINE DEHYDROGENASE"/>
    <property type="match status" value="1"/>
</dbReference>
<reference evidence="13" key="2">
    <citation type="submission" date="2020-09" db="EMBL/GenBank/DDBJ databases">
        <authorList>
            <person name="Sun Q."/>
            <person name="Zhou Y."/>
        </authorList>
    </citation>
    <scope>NUCLEOTIDE SEQUENCE</scope>
    <source>
        <strain evidence="13">CGMCC 1.16012</strain>
    </source>
</reference>
<evidence type="ECO:0000256" key="7">
    <source>
        <dbReference type="ARBA" id="ARBA00022697"/>
    </source>
</evidence>
<dbReference type="InterPro" id="IPR045865">
    <property type="entry name" value="ACT-like_dom_sf"/>
</dbReference>
<evidence type="ECO:0000313" key="14">
    <source>
        <dbReference type="Proteomes" id="UP000606730"/>
    </source>
</evidence>
<evidence type="ECO:0000256" key="4">
    <source>
        <dbReference type="ARBA" id="ARBA00013213"/>
    </source>
</evidence>
<organism evidence="13 14">
    <name type="scientific">Actibacterium pelagium</name>
    <dbReference type="NCBI Taxonomy" id="2029103"/>
    <lineage>
        <taxon>Bacteria</taxon>
        <taxon>Pseudomonadati</taxon>
        <taxon>Pseudomonadota</taxon>
        <taxon>Alphaproteobacteria</taxon>
        <taxon>Rhodobacterales</taxon>
        <taxon>Roseobacteraceae</taxon>
        <taxon>Actibacterium</taxon>
    </lineage>
</organism>
<feature type="binding site" evidence="11">
    <location>
        <position position="107"/>
    </location>
    <ligand>
        <name>NADPH</name>
        <dbReference type="ChEBI" id="CHEBI:57783"/>
    </ligand>
</feature>
<dbReference type="GO" id="GO:0009086">
    <property type="term" value="P:methionine biosynthetic process"/>
    <property type="evidence" value="ECO:0007669"/>
    <property type="project" value="UniProtKB-KW"/>
</dbReference>
<keyword evidence="8" id="KW-0560">Oxidoreductase</keyword>
<comment type="similarity">
    <text evidence="3">Belongs to the homoserine dehydrogenase family.</text>
</comment>
<dbReference type="InterPro" id="IPR005106">
    <property type="entry name" value="Asp/hSer_DH_NAD-bd"/>
</dbReference>
<dbReference type="PANTHER" id="PTHR43331">
    <property type="entry name" value="HOMOSERINE DEHYDROGENASE"/>
    <property type="match status" value="1"/>
</dbReference>
<dbReference type="SUPFAM" id="SSF55021">
    <property type="entry name" value="ACT-like"/>
    <property type="match status" value="1"/>
</dbReference>
<evidence type="ECO:0000256" key="2">
    <source>
        <dbReference type="ARBA" id="ARBA00005062"/>
    </source>
</evidence>
<dbReference type="PIRSF" id="PIRSF000098">
    <property type="entry name" value="Homoser_dehydrog"/>
    <property type="match status" value="1"/>
</dbReference>
<comment type="caution">
    <text evidence="13">The sequence shown here is derived from an EMBL/GenBank/DDBJ whole genome shotgun (WGS) entry which is preliminary data.</text>
</comment>
<evidence type="ECO:0000256" key="1">
    <source>
        <dbReference type="ARBA" id="ARBA00005056"/>
    </source>
</evidence>
<dbReference type="AlphaFoldDB" id="A0A917EI41"/>
<dbReference type="InterPro" id="IPR001342">
    <property type="entry name" value="HDH_cat"/>
</dbReference>
<sequence>MSAPLRLGIAGLGTVGVGVVKIIQQHAELLEMRSGREITITAVSARSKDKDRGVDLSGYDWEDDAVALAKRDDVDVFVELMGGSEGTAKDATEAALAAGKDVVTANKALLALHGQALAEAAEAKGHVIRFEAAVAGGIPVVKALTEGLAGNTITRVMGVMNGTCNYILTRMESAGLPYDEVFAEADALGYLEADPNLDVGGIDAGHKLALLSSIAYGTQVNFDGVELEGIGSITIEDIHQAADMGFRIKLLGVAQMSGRGLEQRMTPCLVPASSPLGQLEGGTNMVLLEGDSVGQIVLRGAGAGEGPTASAVMSDIMDIARGIRVSTFSLPAKALKQVQAARGTAAAPYYLRFELEDKPGALAKVAAVLGDAGISIDRMRQYQHEDASAPVLIVTHKTTRDALDHARKGFADTGVVVGDPVAIRIEEV</sequence>
<keyword evidence="9" id="KW-0486">Methionine biosynthesis</keyword>
<dbReference type="SUPFAM" id="SSF55347">
    <property type="entry name" value="Glyceraldehyde-3-phosphate dehydrogenase-like, C-terminal domain"/>
    <property type="match status" value="1"/>
</dbReference>
<dbReference type="GO" id="GO:0004412">
    <property type="term" value="F:homoserine dehydrogenase activity"/>
    <property type="evidence" value="ECO:0007669"/>
    <property type="project" value="UniProtKB-EC"/>
</dbReference>
<evidence type="ECO:0000259" key="12">
    <source>
        <dbReference type="PROSITE" id="PS51671"/>
    </source>
</evidence>
<dbReference type="Gene3D" id="3.30.360.10">
    <property type="entry name" value="Dihydrodipicolinate Reductase, domain 2"/>
    <property type="match status" value="1"/>
</dbReference>
<evidence type="ECO:0000256" key="3">
    <source>
        <dbReference type="ARBA" id="ARBA00006753"/>
    </source>
</evidence>
<dbReference type="EC" id="1.1.1.3" evidence="4"/>
<reference evidence="13" key="1">
    <citation type="journal article" date="2014" name="Int. J. Syst. Evol. Microbiol.">
        <title>Complete genome sequence of Corynebacterium casei LMG S-19264T (=DSM 44701T), isolated from a smear-ripened cheese.</title>
        <authorList>
            <consortium name="US DOE Joint Genome Institute (JGI-PGF)"/>
            <person name="Walter F."/>
            <person name="Albersmeier A."/>
            <person name="Kalinowski J."/>
            <person name="Ruckert C."/>
        </authorList>
    </citation>
    <scope>NUCLEOTIDE SEQUENCE</scope>
    <source>
        <strain evidence="13">CGMCC 1.16012</strain>
    </source>
</reference>
<evidence type="ECO:0000313" key="13">
    <source>
        <dbReference type="EMBL" id="GGE38461.1"/>
    </source>
</evidence>
<dbReference type="GO" id="GO:0050661">
    <property type="term" value="F:NADP binding"/>
    <property type="evidence" value="ECO:0007669"/>
    <property type="project" value="InterPro"/>
</dbReference>
<dbReference type="Pfam" id="PF01842">
    <property type="entry name" value="ACT"/>
    <property type="match status" value="1"/>
</dbReference>
<comment type="pathway">
    <text evidence="2">Amino-acid biosynthesis; L-methionine biosynthesis via de novo pathway; L-homoserine from L-aspartate: step 3/3.</text>
</comment>
<dbReference type="EMBL" id="BMKN01000001">
    <property type="protein sequence ID" value="GGE38461.1"/>
    <property type="molecule type" value="Genomic_DNA"/>
</dbReference>
<comment type="pathway">
    <text evidence="1">Amino-acid biosynthesis; L-threonine biosynthesis; L-threonine from L-aspartate: step 3/5.</text>
</comment>
<dbReference type="NCBIfam" id="NF004976">
    <property type="entry name" value="PRK06349.1"/>
    <property type="match status" value="1"/>
</dbReference>
<gene>
    <name evidence="13" type="ORF">GCM10011517_02820</name>
</gene>
<evidence type="ECO:0000256" key="11">
    <source>
        <dbReference type="PIRSR" id="PIRSR000098-2"/>
    </source>
</evidence>
<dbReference type="PROSITE" id="PS51671">
    <property type="entry name" value="ACT"/>
    <property type="match status" value="1"/>
</dbReference>
<dbReference type="InterPro" id="IPR016204">
    <property type="entry name" value="HDH"/>
</dbReference>
<dbReference type="InterPro" id="IPR002912">
    <property type="entry name" value="ACT_dom"/>
</dbReference>
<feature type="binding site" evidence="11">
    <location>
        <position position="192"/>
    </location>
    <ligand>
        <name>L-homoserine</name>
        <dbReference type="ChEBI" id="CHEBI:57476"/>
    </ligand>
</feature>
<dbReference type="Pfam" id="PF00742">
    <property type="entry name" value="Homoserine_dh"/>
    <property type="match status" value="1"/>
</dbReference>
<keyword evidence="7" id="KW-0791">Threonine biosynthesis</keyword>
<evidence type="ECO:0000256" key="9">
    <source>
        <dbReference type="ARBA" id="ARBA00023167"/>
    </source>
</evidence>
<dbReference type="InterPro" id="IPR036291">
    <property type="entry name" value="NAD(P)-bd_dom_sf"/>
</dbReference>